<dbReference type="Proteomes" id="UP001165082">
    <property type="component" value="Unassembled WGS sequence"/>
</dbReference>
<proteinExistence type="predicted"/>
<dbReference type="AlphaFoldDB" id="A0A9W7A738"/>
<comment type="caution">
    <text evidence="1">The sequence shown here is derived from an EMBL/GenBank/DDBJ whole genome shotgun (WGS) entry which is preliminary data.</text>
</comment>
<name>A0A9W7A738_9STRA</name>
<accession>A0A9W7A738</accession>
<feature type="non-terminal residue" evidence="1">
    <location>
        <position position="1"/>
    </location>
</feature>
<gene>
    <name evidence="1" type="ORF">TrRE_jg3215</name>
</gene>
<dbReference type="EMBL" id="BRXZ01005272">
    <property type="protein sequence ID" value="GMH63114.1"/>
    <property type="molecule type" value="Genomic_DNA"/>
</dbReference>
<protein>
    <submittedName>
        <fullName evidence="1">Uncharacterized protein</fullName>
    </submittedName>
</protein>
<evidence type="ECO:0000313" key="1">
    <source>
        <dbReference type="EMBL" id="GMH63114.1"/>
    </source>
</evidence>
<keyword evidence="2" id="KW-1185">Reference proteome</keyword>
<sequence>DIAQDLVTKMGEGDEAAVKLEGKEEDVVNEFVGGGVNEDVLKGLKAGDKVLAVEAALGGGEGG</sequence>
<reference evidence="1" key="1">
    <citation type="submission" date="2022-07" db="EMBL/GenBank/DDBJ databases">
        <title>Genome analysis of Parmales, a sister group of diatoms, reveals the evolutionary specialization of diatoms from phago-mixotrophs to photoautotrophs.</title>
        <authorList>
            <person name="Ban H."/>
            <person name="Sato S."/>
            <person name="Yoshikawa S."/>
            <person name="Kazumasa Y."/>
            <person name="Nakamura Y."/>
            <person name="Ichinomiya M."/>
            <person name="Saitoh K."/>
            <person name="Sato N."/>
            <person name="Blanc-Mathieu R."/>
            <person name="Endo H."/>
            <person name="Kuwata A."/>
            <person name="Ogata H."/>
        </authorList>
    </citation>
    <scope>NUCLEOTIDE SEQUENCE</scope>
</reference>
<evidence type="ECO:0000313" key="2">
    <source>
        <dbReference type="Proteomes" id="UP001165082"/>
    </source>
</evidence>
<organism evidence="1 2">
    <name type="scientific">Triparma retinervis</name>
    <dbReference type="NCBI Taxonomy" id="2557542"/>
    <lineage>
        <taxon>Eukaryota</taxon>
        <taxon>Sar</taxon>
        <taxon>Stramenopiles</taxon>
        <taxon>Ochrophyta</taxon>
        <taxon>Bolidophyceae</taxon>
        <taxon>Parmales</taxon>
        <taxon>Triparmaceae</taxon>
        <taxon>Triparma</taxon>
    </lineage>
</organism>